<dbReference type="Proteomes" id="UP000186026">
    <property type="component" value="Unassembled WGS sequence"/>
</dbReference>
<dbReference type="RefSeq" id="WP_076502594.1">
    <property type="nucleotide sequence ID" value="NZ_FTOP01000015.1"/>
</dbReference>
<dbReference type="EMBL" id="FTOP01000015">
    <property type="protein sequence ID" value="SIT08704.1"/>
    <property type="molecule type" value="Genomic_DNA"/>
</dbReference>
<feature type="transmembrane region" description="Helical" evidence="1">
    <location>
        <begin position="21"/>
        <end position="40"/>
    </location>
</feature>
<dbReference type="OrthoDB" id="610933at2"/>
<protein>
    <submittedName>
        <fullName evidence="2">Uncharacterized protein</fullName>
    </submittedName>
</protein>
<keyword evidence="1" id="KW-0472">Membrane</keyword>
<reference evidence="3" key="1">
    <citation type="submission" date="2017-01" db="EMBL/GenBank/DDBJ databases">
        <authorList>
            <person name="Varghese N."/>
            <person name="Submissions S."/>
        </authorList>
    </citation>
    <scope>NUCLEOTIDE SEQUENCE [LARGE SCALE GENOMIC DNA]</scope>
    <source>
        <strain evidence="3">DSM 46698</strain>
    </source>
</reference>
<gene>
    <name evidence="2" type="ORF">SAMN05421761_11593</name>
</gene>
<evidence type="ECO:0000313" key="3">
    <source>
        <dbReference type="Proteomes" id="UP000186026"/>
    </source>
</evidence>
<proteinExistence type="predicted"/>
<accession>A0A1N7PDQ8</accession>
<keyword evidence="3" id="KW-1185">Reference proteome</keyword>
<keyword evidence="1" id="KW-1133">Transmembrane helix</keyword>
<evidence type="ECO:0000313" key="2">
    <source>
        <dbReference type="EMBL" id="SIT08704.1"/>
    </source>
</evidence>
<name>A0A1N7PDQ8_9BACT</name>
<keyword evidence="1" id="KW-0812">Transmembrane</keyword>
<evidence type="ECO:0000256" key="1">
    <source>
        <dbReference type="SAM" id="Phobius"/>
    </source>
</evidence>
<dbReference type="STRING" id="529505.SAMN05421761_11593"/>
<sequence length="1446" mass="165405">MTEPTAQYKTWKLRALRYLKPAGIVLAILLVLQVVTYFSSDFFLRNYLKKKVSQASEEKYEIDFDRFYISLFARGVIFEGLSLNPVEDAFEELSYIPYYKIAVPKVSLTRLFYLFGKREFQIGLVKLSDPSIEFKLQEDLEELLEEGETSPLMLLEEEIKKTFGDLGLREIRIKELLVDEADLLLKNFISQKSIKVDHADIRVKDIQLLQERSPQTPFNAAGFAIDLDNFEILLADSVHTIQASEVHISSLEQYIEAKKISISPDLSKPSLSYFQVELANLRLTDADVNKVFYTSEVDVGSLRLVRPEFNLYSTPREVKSDKGIFDLYELIEGILTSIQIADLVIEEGKFTQRNVSDTEHHRIKADRIDFEMKDVYVGPNESLKKNQFFYAQDAAVKLHQVEIALGDEIHRITGDFVSLSSFDDAIQVKDVRISPTAEAEEDEELTIFEIHVPALDIQDSNLKKIYNQGIVDIAEVMINSPEIILRDVKTGNGNQKPFDLQALTQDFLQAIYVNRLEIKEGSLVVDNNLRVRQDSLSFGTVNLVLEKFALDDQAGKNSKSIFLAEALQIELKDYALKLSDNLHVFKASNVYLDTKASLVRIEGFSIRPFDRDQIQNVLDRYDKNTVIDIYVPRFLATGVDLNKAYFGGVLKIKQIRVPSPKINVYSYRQRERSEDEKVEQQDVLELLQNYFTAVTVDSLILQRGSLNYENYVRENIRTFSEDNVSIAVKNFSVDQNTKPEDFRLLFSEEVDLGLNNYVFSIADGKYNIVADRISFNTAREEIITSNVQLRPSNNILDKTRISANIPSLSFTGVDLERFLFDNELSLSKVKFSGSSVNLLINKDFDDTDEVESSRRRDRTLPKTINLISIDTVTAENANFNLSFRENGVRSELVDTGINLSIYDFMLDSATLSKGDISGFFGGLSLAIDEFWLTLPDSVHRVTFTKVELDTRYEGIFLNNLRIIPYTLSGKPGIPVISGHIPTALIKTEAVSDVQFNKDLLISELRLFRPDIEIFLDDAKKPEQEPLEGEQDAKTVLETIKVDEFEIVDGNLAFFDKNSSKEPQYFNKLNISLKDLDIDLEEMSGFDQAALLKKEFKVSLPDYKLYTKDSMKVLTIGYALISQDQIQLQNVSMKPRYGRFAYTRKMNKEIDVMEMMIPEILIYSPNLERLADKQELQASLVEVIDLEASIFRDKRFPLPKDQYKMMPQELMQQVGFVAEIDTLQLINGKVRYTEFPERGLVPGEIYFSELYAALYPFHLGNDPEDFSLEKSYILAMGKLNGQADISLQGQMRYQSPYPMQINAQLGAFDFDLINSILVPNAFAQVREGRVHGGDWSFTADNKDARGSMVLSYNDLRVDLLDERTLELGKGRKRILTFVLNTFALKSHNPRKFPRNTVKGSIYEPRDTEKFIFNYWWKTTFSGLKGTFGFGQSRPPKKLPVLKRKEEE</sequence>
<organism evidence="2 3">
    <name type="scientific">Belliella pelovolcani</name>
    <dbReference type="NCBI Taxonomy" id="529505"/>
    <lineage>
        <taxon>Bacteria</taxon>
        <taxon>Pseudomonadati</taxon>
        <taxon>Bacteroidota</taxon>
        <taxon>Cytophagia</taxon>
        <taxon>Cytophagales</taxon>
        <taxon>Cyclobacteriaceae</taxon>
        <taxon>Belliella</taxon>
    </lineage>
</organism>